<dbReference type="AlphaFoldDB" id="A0AAD5WTL2"/>
<dbReference type="Proteomes" id="UP001201980">
    <property type="component" value="Unassembled WGS sequence"/>
</dbReference>
<name>A0AAD5WTL2_9PEZI</name>
<feature type="compositionally biased region" description="Basic residues" evidence="1">
    <location>
        <begin position="197"/>
        <end position="212"/>
    </location>
</feature>
<evidence type="ECO:0000313" key="2">
    <source>
        <dbReference type="EMBL" id="KAJ2902372.1"/>
    </source>
</evidence>
<comment type="caution">
    <text evidence="2">The sequence shown here is derived from an EMBL/GenBank/DDBJ whole genome shotgun (WGS) entry which is preliminary data.</text>
</comment>
<feature type="compositionally biased region" description="Low complexity" evidence="1">
    <location>
        <begin position="131"/>
        <end position="141"/>
    </location>
</feature>
<feature type="region of interest" description="Disordered" evidence="1">
    <location>
        <begin position="85"/>
        <end position="172"/>
    </location>
</feature>
<accession>A0AAD5WTL2</accession>
<evidence type="ECO:0000313" key="3">
    <source>
        <dbReference type="Proteomes" id="UP001201980"/>
    </source>
</evidence>
<feature type="compositionally biased region" description="Basic and acidic residues" evidence="1">
    <location>
        <begin position="391"/>
        <end position="400"/>
    </location>
</feature>
<protein>
    <submittedName>
        <fullName evidence="2">Uncharacterized protein</fullName>
    </submittedName>
</protein>
<sequence length="400" mass="41980">MAPKESMSNSNRWTAEVDRDLLLAMLAAQNAITPQWKIVNDIMKRLGHSFTDSAVSQRWSKTIFKKFKEEHNIDDVGQLAAVAPPRAGRRPAAAAAASASSPVSGGDGSTGLSGTAALKPAPKRRGRPPKKAAQAAAAAAASSPTVTTDPAGGSDEGPLLKKLKTDDAKGEPDVADIKKEIVEADFDIPAAPAPNPKRTKTTAKSRAGRKPKVATGLTVPPHAGLMGTMQDVIPKVEARSAEMTQPMGQQYNPGQVDNMRMQPMGWQMGQSPQGQAQFGYMGNMMPQFGDNNMDRSPQLLNETDNSYADNFGFPYGSGSQQGQYGGDFGGDFDGDFGGTEGHAFDPNAQHGAFVPQVSTPDENTGVGVFGPDESSLASGGPPPPPTPEQSSKSDGENAFI</sequence>
<evidence type="ECO:0000256" key="1">
    <source>
        <dbReference type="SAM" id="MobiDB-lite"/>
    </source>
</evidence>
<organism evidence="2 3">
    <name type="scientific">Zalerion maritima</name>
    <dbReference type="NCBI Taxonomy" id="339359"/>
    <lineage>
        <taxon>Eukaryota</taxon>
        <taxon>Fungi</taxon>
        <taxon>Dikarya</taxon>
        <taxon>Ascomycota</taxon>
        <taxon>Pezizomycotina</taxon>
        <taxon>Sordariomycetes</taxon>
        <taxon>Lulworthiomycetidae</taxon>
        <taxon>Lulworthiales</taxon>
        <taxon>Lulworthiaceae</taxon>
        <taxon>Zalerion</taxon>
    </lineage>
</organism>
<keyword evidence="3" id="KW-1185">Reference proteome</keyword>
<dbReference type="EMBL" id="JAKWBI020000115">
    <property type="protein sequence ID" value="KAJ2902372.1"/>
    <property type="molecule type" value="Genomic_DNA"/>
</dbReference>
<gene>
    <name evidence="2" type="ORF">MKZ38_000689</name>
</gene>
<feature type="region of interest" description="Disordered" evidence="1">
    <location>
        <begin position="317"/>
        <end position="400"/>
    </location>
</feature>
<feature type="compositionally biased region" description="Basic and acidic residues" evidence="1">
    <location>
        <begin position="163"/>
        <end position="172"/>
    </location>
</feature>
<feature type="region of interest" description="Disordered" evidence="1">
    <location>
        <begin position="187"/>
        <end position="225"/>
    </location>
</feature>
<feature type="compositionally biased region" description="Basic residues" evidence="1">
    <location>
        <begin position="121"/>
        <end position="130"/>
    </location>
</feature>
<feature type="compositionally biased region" description="Gly residues" evidence="1">
    <location>
        <begin position="323"/>
        <end position="340"/>
    </location>
</feature>
<reference evidence="2" key="1">
    <citation type="submission" date="2022-07" db="EMBL/GenBank/DDBJ databases">
        <title>Draft genome sequence of Zalerion maritima ATCC 34329, a (micro)plastics degrading marine fungus.</title>
        <authorList>
            <person name="Paco A."/>
            <person name="Goncalves M.F.M."/>
            <person name="Rocha-Santos T.A.P."/>
            <person name="Alves A."/>
        </authorList>
    </citation>
    <scope>NUCLEOTIDE SEQUENCE</scope>
    <source>
        <strain evidence="2">ATCC 34329</strain>
    </source>
</reference>
<feature type="compositionally biased region" description="Low complexity" evidence="1">
    <location>
        <begin position="85"/>
        <end position="104"/>
    </location>
</feature>
<proteinExistence type="predicted"/>